<dbReference type="Pfam" id="PF05848">
    <property type="entry name" value="CtsR"/>
    <property type="match status" value="1"/>
</dbReference>
<dbReference type="RefSeq" id="WP_073184448.1">
    <property type="nucleotide sequence ID" value="NZ_FQXI01000006.1"/>
</dbReference>
<name>A0A1M5S063_9FIRM</name>
<dbReference type="GO" id="GO:0003677">
    <property type="term" value="F:DNA binding"/>
    <property type="evidence" value="ECO:0007669"/>
    <property type="project" value="UniProtKB-UniRule"/>
</dbReference>
<dbReference type="InterPro" id="IPR008463">
    <property type="entry name" value="CtsR"/>
</dbReference>
<dbReference type="InterPro" id="IPR041902">
    <property type="entry name" value="CtsR_N_sf"/>
</dbReference>
<dbReference type="AlphaFoldDB" id="A0A1M5S063"/>
<feature type="domain" description="CtsR N-terminal HTH" evidence="8">
    <location>
        <begin position="3"/>
        <end position="73"/>
    </location>
</feature>
<dbReference type="InterPro" id="IPR041473">
    <property type="entry name" value="CtsR_C"/>
</dbReference>
<dbReference type="EMBL" id="FQXI01000006">
    <property type="protein sequence ID" value="SHH31698.1"/>
    <property type="molecule type" value="Genomic_DNA"/>
</dbReference>
<keyword evidence="3 7" id="KW-0678">Repressor</keyword>
<evidence type="ECO:0000256" key="5">
    <source>
        <dbReference type="ARBA" id="ARBA00023125"/>
    </source>
</evidence>
<dbReference type="Gene3D" id="3.30.56.130">
    <property type="entry name" value="Transcriptional regulator CtsR, winged HTH domain"/>
    <property type="match status" value="1"/>
</dbReference>
<proteinExistence type="inferred from homology"/>
<evidence type="ECO:0000259" key="9">
    <source>
        <dbReference type="Pfam" id="PF17727"/>
    </source>
</evidence>
<gene>
    <name evidence="10" type="ORF">SAMN02745245_01062</name>
</gene>
<keyword evidence="4 7" id="KW-0805">Transcription regulation</keyword>
<dbReference type="OrthoDB" id="1680813at2"/>
<dbReference type="GO" id="GO:0006355">
    <property type="term" value="P:regulation of DNA-templated transcription"/>
    <property type="evidence" value="ECO:0007669"/>
    <property type="project" value="UniProtKB-UniRule"/>
</dbReference>
<dbReference type="InterPro" id="IPR041908">
    <property type="entry name" value="CtsR_C_sf"/>
</dbReference>
<comment type="similarity">
    <text evidence="1 7">Belongs to the CtsR family.</text>
</comment>
<evidence type="ECO:0000256" key="4">
    <source>
        <dbReference type="ARBA" id="ARBA00023015"/>
    </source>
</evidence>
<dbReference type="PIRSF" id="PIRSF010607">
    <property type="entry name" value="Txn_repr_CtsR"/>
    <property type="match status" value="1"/>
</dbReference>
<evidence type="ECO:0000256" key="2">
    <source>
        <dbReference type="ARBA" id="ARBA00014129"/>
    </source>
</evidence>
<keyword evidence="6 7" id="KW-0804">Transcription</keyword>
<dbReference type="Pfam" id="PF17727">
    <property type="entry name" value="CtsR_C"/>
    <property type="match status" value="1"/>
</dbReference>
<evidence type="ECO:0000256" key="1">
    <source>
        <dbReference type="ARBA" id="ARBA00010189"/>
    </source>
</evidence>
<keyword evidence="11" id="KW-1185">Reference proteome</keyword>
<keyword evidence="5 7" id="KW-0238">DNA-binding</keyword>
<organism evidence="10 11">
    <name type="scientific">Anaerosphaera aminiphila DSM 21120</name>
    <dbReference type="NCBI Taxonomy" id="1120995"/>
    <lineage>
        <taxon>Bacteria</taxon>
        <taxon>Bacillati</taxon>
        <taxon>Bacillota</taxon>
        <taxon>Tissierellia</taxon>
        <taxon>Tissierellales</taxon>
        <taxon>Peptoniphilaceae</taxon>
        <taxon>Anaerosphaera</taxon>
    </lineage>
</organism>
<evidence type="ECO:0000256" key="7">
    <source>
        <dbReference type="PIRNR" id="PIRNR010607"/>
    </source>
</evidence>
<dbReference type="Proteomes" id="UP000184032">
    <property type="component" value="Unassembled WGS sequence"/>
</dbReference>
<dbReference type="Gene3D" id="1.10.1200.150">
    <property type="entry name" value="Transcriptional regulator CtsR, C-terminal domain"/>
    <property type="match status" value="1"/>
</dbReference>
<evidence type="ECO:0000256" key="6">
    <source>
        <dbReference type="ARBA" id="ARBA00023163"/>
    </source>
</evidence>
<evidence type="ECO:0000259" key="8">
    <source>
        <dbReference type="Pfam" id="PF05848"/>
    </source>
</evidence>
<reference evidence="10 11" key="1">
    <citation type="submission" date="2016-11" db="EMBL/GenBank/DDBJ databases">
        <authorList>
            <person name="Jaros S."/>
            <person name="Januszkiewicz K."/>
            <person name="Wedrychowicz H."/>
        </authorList>
    </citation>
    <scope>NUCLEOTIDE SEQUENCE [LARGE SCALE GENOMIC DNA]</scope>
    <source>
        <strain evidence="10 11">DSM 21120</strain>
    </source>
</reference>
<feature type="domain" description="CtsR C-terminal dimerization" evidence="9">
    <location>
        <begin position="83"/>
        <end position="146"/>
    </location>
</feature>
<accession>A0A1M5S063</accession>
<dbReference type="STRING" id="1120995.SAMN02745245_01062"/>
<evidence type="ECO:0000256" key="3">
    <source>
        <dbReference type="ARBA" id="ARBA00022491"/>
    </source>
</evidence>
<evidence type="ECO:0000313" key="10">
    <source>
        <dbReference type="EMBL" id="SHH31698.1"/>
    </source>
</evidence>
<evidence type="ECO:0000313" key="11">
    <source>
        <dbReference type="Proteomes" id="UP000184032"/>
    </source>
</evidence>
<sequence length="151" mass="17466">MAKLSNSIEDFLLDLIDEANGTVEIQRALLAERFNCAPSQINYVLTTRFTPYKGYYVESRRGGGGYIRIVRVEFRNKNSVDKLFNEEIGNSITKDKADQIIDELMRLEYINKREAEIIRVTLSDRSLSISSEWKNELRANILKNILLVIFN</sequence>
<protein>
    <recommendedName>
        <fullName evidence="2 7">Transcriptional regulator CtsR</fullName>
    </recommendedName>
</protein>
<dbReference type="InterPro" id="IPR040465">
    <property type="entry name" value="CtsR_N"/>
</dbReference>